<organism evidence="1 2">
    <name type="scientific">Akanthomyces lecanii RCEF 1005</name>
    <dbReference type="NCBI Taxonomy" id="1081108"/>
    <lineage>
        <taxon>Eukaryota</taxon>
        <taxon>Fungi</taxon>
        <taxon>Dikarya</taxon>
        <taxon>Ascomycota</taxon>
        <taxon>Pezizomycotina</taxon>
        <taxon>Sordariomycetes</taxon>
        <taxon>Hypocreomycetidae</taxon>
        <taxon>Hypocreales</taxon>
        <taxon>Cordycipitaceae</taxon>
        <taxon>Akanthomyces</taxon>
        <taxon>Cordyceps confragosa</taxon>
    </lineage>
</organism>
<keyword evidence="2" id="KW-1185">Reference proteome</keyword>
<name>A0A168GZQ8_CORDF</name>
<reference evidence="1 2" key="1">
    <citation type="journal article" date="2016" name="Genome Biol. Evol.">
        <title>Divergent and convergent evolution of fungal pathogenicity.</title>
        <authorList>
            <person name="Shang Y."/>
            <person name="Xiao G."/>
            <person name="Zheng P."/>
            <person name="Cen K."/>
            <person name="Zhan S."/>
            <person name="Wang C."/>
        </authorList>
    </citation>
    <scope>NUCLEOTIDE SEQUENCE [LARGE SCALE GENOMIC DNA]</scope>
    <source>
        <strain evidence="1 2">RCEF 1005</strain>
    </source>
</reference>
<comment type="caution">
    <text evidence="1">The sequence shown here is derived from an EMBL/GenBank/DDBJ whole genome shotgun (WGS) entry which is preliminary data.</text>
</comment>
<evidence type="ECO:0000313" key="2">
    <source>
        <dbReference type="Proteomes" id="UP000076881"/>
    </source>
</evidence>
<accession>A0A168GZQ8</accession>
<dbReference type="AlphaFoldDB" id="A0A168GZQ8"/>
<evidence type="ECO:0000313" key="1">
    <source>
        <dbReference type="EMBL" id="OAA77130.1"/>
    </source>
</evidence>
<gene>
    <name evidence="1" type="ORF">LEL_03953</name>
</gene>
<protein>
    <submittedName>
        <fullName evidence="1">Uncharacterized protein</fullName>
    </submittedName>
</protein>
<dbReference type="Proteomes" id="UP000076881">
    <property type="component" value="Unassembled WGS sequence"/>
</dbReference>
<sequence>MNSTLKKTSQVNDEGVMDISPGLKSAMHNYLATADEKEFHTNGWVVGNTKKAHGEGNRGTFGIVCSLQQEPTNHVTWLVHKQEQIKGTQFKWGPKEPEACDVMRHYKLSFGDKSTVKNTNEEKNKEKQELIAELPTKLAVKLTLEQQAKLERSKKHLNVSEKYYNGEAVEGSEGYMEKSE</sequence>
<dbReference type="OrthoDB" id="10440957at2759"/>
<dbReference type="EMBL" id="AZHF01000003">
    <property type="protein sequence ID" value="OAA77130.1"/>
    <property type="molecule type" value="Genomic_DNA"/>
</dbReference>
<proteinExistence type="predicted"/>